<evidence type="ECO:0000259" key="2">
    <source>
        <dbReference type="SMART" id="SM00543"/>
    </source>
</evidence>
<dbReference type="AlphaFoldDB" id="A0AA39LDU7"/>
<dbReference type="InterPro" id="IPR003890">
    <property type="entry name" value="MIF4G-like_typ-3"/>
</dbReference>
<evidence type="ECO:0000313" key="4">
    <source>
        <dbReference type="Proteomes" id="UP001175271"/>
    </source>
</evidence>
<comment type="caution">
    <text evidence="3">The sequence shown here is derived from an EMBL/GenBank/DDBJ whole genome shotgun (WGS) entry which is preliminary data.</text>
</comment>
<keyword evidence="4" id="KW-1185">Reference proteome</keyword>
<sequence length="659" mass="76264">MVTHRPSQPSSNPNNSADAVPAKSRADENAMHWPSWPPRLEDFPDLVDGLSQLARTTANEESAQLIQKFLHVFGHCLDSTCPRSSRFLETKTPSTVSVSNVSNVEEGAVVPERTQRQEHLDEKTRTTRAVRSILNKITPTTYQELSEEFLNLEVFKNNEILVAVVDVFFDKAIEDRVFCTLYADLIQLQINSEMIRAHTSLFRNTIIGKCQTTFEDFNNKRQAIKIIMKMEMEADEEKKANMKAKLAEKQNKHKRRFLGNLVLMAELYRHNIIRNVIMRWCVVHLLYNADKDKVEDYTEYAIKLLTNIGKIWYQRDRCNQFPVDFYVYHLQRHAQEYSKRLQFMIMDLVDLKRRKWVPRKQNISRPLEAEAIRHKVVQQKMLQQKMLPNPKTGTSTPESLTGFLGSQDISQQLHKRLEDSCLTVQGPNMTDSDVYAIDTSSDSDSAQNPDASFRHYDEDNQLSQENEVIDEKKQSNLALEHVEQIRSLREDSSQCENVDRVYGKAHMYAIRYSVFDLSIVKCKLCEEKLKKLNLDRASMLNKPYIKKCRGSVFAQDSQGISTYTPIDIRPINEDSSTCLIDMVYSKSYMCNIRDSVANLTAVNHKISGEKLKMFGIDRASMPSQKESMMFKAYMRKLRKKMRLQEARAQQNGQEVSKHV</sequence>
<dbReference type="GO" id="GO:0016281">
    <property type="term" value="C:eukaryotic translation initiation factor 4F complex"/>
    <property type="evidence" value="ECO:0007669"/>
    <property type="project" value="TreeGrafter"/>
</dbReference>
<dbReference type="GO" id="GO:0003743">
    <property type="term" value="F:translation initiation factor activity"/>
    <property type="evidence" value="ECO:0007669"/>
    <property type="project" value="TreeGrafter"/>
</dbReference>
<dbReference type="GO" id="GO:0003729">
    <property type="term" value="F:mRNA binding"/>
    <property type="evidence" value="ECO:0007669"/>
    <property type="project" value="TreeGrafter"/>
</dbReference>
<dbReference type="SMART" id="SM00543">
    <property type="entry name" value="MIF4G"/>
    <property type="match status" value="1"/>
</dbReference>
<dbReference type="PANTHER" id="PTHR23253">
    <property type="entry name" value="EUKARYOTIC TRANSLATION INITIATION FACTOR 4 GAMMA"/>
    <property type="match status" value="1"/>
</dbReference>
<feature type="compositionally biased region" description="Low complexity" evidence="1">
    <location>
        <begin position="1"/>
        <end position="16"/>
    </location>
</feature>
<dbReference type="SUPFAM" id="SSF48371">
    <property type="entry name" value="ARM repeat"/>
    <property type="match status" value="1"/>
</dbReference>
<name>A0AA39LDU7_9BILA</name>
<accession>A0AA39LDU7</accession>
<dbReference type="Gene3D" id="1.25.40.180">
    <property type="match status" value="1"/>
</dbReference>
<dbReference type="Proteomes" id="UP001175271">
    <property type="component" value="Unassembled WGS sequence"/>
</dbReference>
<dbReference type="EMBL" id="JAUCMV010000005">
    <property type="protein sequence ID" value="KAK0393364.1"/>
    <property type="molecule type" value="Genomic_DNA"/>
</dbReference>
<proteinExistence type="predicted"/>
<gene>
    <name evidence="3" type="ORF">QR680_000174</name>
</gene>
<reference evidence="3" key="1">
    <citation type="submission" date="2023-06" db="EMBL/GenBank/DDBJ databases">
        <title>Genomic analysis of the entomopathogenic nematode Steinernema hermaphroditum.</title>
        <authorList>
            <person name="Schwarz E.M."/>
            <person name="Heppert J.K."/>
            <person name="Baniya A."/>
            <person name="Schwartz H.T."/>
            <person name="Tan C.-H."/>
            <person name="Antoshechkin I."/>
            <person name="Sternberg P.W."/>
            <person name="Goodrich-Blair H."/>
            <person name="Dillman A.R."/>
        </authorList>
    </citation>
    <scope>NUCLEOTIDE SEQUENCE</scope>
    <source>
        <strain evidence="3">PS9179</strain>
        <tissue evidence="3">Whole animal</tissue>
    </source>
</reference>
<dbReference type="PANTHER" id="PTHR23253:SF78">
    <property type="entry name" value="EUKARYOTIC TRANSLATION INITIATION FACTOR 4G1, ISOFORM B-RELATED"/>
    <property type="match status" value="1"/>
</dbReference>
<protein>
    <recommendedName>
        <fullName evidence="2">MIF4G domain-containing protein</fullName>
    </recommendedName>
</protein>
<evidence type="ECO:0000256" key="1">
    <source>
        <dbReference type="SAM" id="MobiDB-lite"/>
    </source>
</evidence>
<feature type="domain" description="MIF4G" evidence="2">
    <location>
        <begin position="127"/>
        <end position="355"/>
    </location>
</feature>
<feature type="region of interest" description="Disordered" evidence="1">
    <location>
        <begin position="1"/>
        <end position="32"/>
    </location>
</feature>
<dbReference type="InterPro" id="IPR016024">
    <property type="entry name" value="ARM-type_fold"/>
</dbReference>
<evidence type="ECO:0000313" key="3">
    <source>
        <dbReference type="EMBL" id="KAK0393364.1"/>
    </source>
</evidence>
<dbReference type="Pfam" id="PF02854">
    <property type="entry name" value="MIF4G"/>
    <property type="match status" value="1"/>
</dbReference>
<organism evidence="3 4">
    <name type="scientific">Steinernema hermaphroditum</name>
    <dbReference type="NCBI Taxonomy" id="289476"/>
    <lineage>
        <taxon>Eukaryota</taxon>
        <taxon>Metazoa</taxon>
        <taxon>Ecdysozoa</taxon>
        <taxon>Nematoda</taxon>
        <taxon>Chromadorea</taxon>
        <taxon>Rhabditida</taxon>
        <taxon>Tylenchina</taxon>
        <taxon>Panagrolaimomorpha</taxon>
        <taxon>Strongyloidoidea</taxon>
        <taxon>Steinernematidae</taxon>
        <taxon>Steinernema</taxon>
    </lineage>
</organism>